<keyword evidence="6" id="KW-1185">Reference proteome</keyword>
<dbReference type="InterPro" id="IPR036291">
    <property type="entry name" value="NAD(P)-bd_dom_sf"/>
</dbReference>
<feature type="domain" description="Glycosyltransferase 2-like" evidence="4">
    <location>
        <begin position="3"/>
        <end position="129"/>
    </location>
</feature>
<proteinExistence type="inferred from homology"/>
<dbReference type="GO" id="GO:0016757">
    <property type="term" value="F:glycosyltransferase activity"/>
    <property type="evidence" value="ECO:0007669"/>
    <property type="project" value="UniProtKB-KW"/>
</dbReference>
<dbReference type="PANTHER" id="PTHR43685:SF5">
    <property type="entry name" value="GLYCOSYLTRANSFERASE EPSE-RELATED"/>
    <property type="match status" value="1"/>
</dbReference>
<dbReference type="OrthoDB" id="5291101at2"/>
<name>G7Q7G1_9BACT</name>
<dbReference type="AlphaFoldDB" id="G7Q7G1"/>
<organism evidence="5 6">
    <name type="scientific">Solidesulfovibrio carbinoliphilus subsp. oakridgensis</name>
    <dbReference type="NCBI Taxonomy" id="694327"/>
    <lineage>
        <taxon>Bacteria</taxon>
        <taxon>Pseudomonadati</taxon>
        <taxon>Thermodesulfobacteriota</taxon>
        <taxon>Desulfovibrionia</taxon>
        <taxon>Desulfovibrionales</taxon>
        <taxon>Desulfovibrionaceae</taxon>
        <taxon>Solidesulfovibrio</taxon>
    </lineage>
</organism>
<dbReference type="InterPro" id="IPR001173">
    <property type="entry name" value="Glyco_trans_2-like"/>
</dbReference>
<evidence type="ECO:0000313" key="6">
    <source>
        <dbReference type="Proteomes" id="UP000004662"/>
    </source>
</evidence>
<dbReference type="STRING" id="694327.DFW101_1103"/>
<dbReference type="Gene3D" id="3.90.550.10">
    <property type="entry name" value="Spore Coat Polysaccharide Biosynthesis Protein SpsA, Chain A"/>
    <property type="match status" value="1"/>
</dbReference>
<dbReference type="InterPro" id="IPR029044">
    <property type="entry name" value="Nucleotide-diphossugar_trans"/>
</dbReference>
<evidence type="ECO:0000256" key="2">
    <source>
        <dbReference type="ARBA" id="ARBA00022676"/>
    </source>
</evidence>
<sequence length="337" mass="36252">MVSVVLPARNAAATLPAALASLAGQTASDFEVVAINDGSDDNGATRAVLAAFAARDARFRVLDRPHGGIVAALSAGLAAARGRYIARMDADDRCHPRRLERQARFLDEHPGIGLVSCLAGFGGDPVAARGYLAHLDWANAVRTPEAIRLGLFRESPLPHPTVMFRAGLPGRFGGYRQGDFPEDYELWLRWSEAGVAMAKVAQTLYTWNDPPGRLSRTDPRYGADAFHRIKAGYLARHLARANPHHPGIIVAGAGRITRRRAEHLLAHGVAITAWLDIDPRKVGKTVAGRPVLHLDDVPGPDTCFVVPYVASRGATEYLSAVLEARGFVLGRSYLPAA</sequence>
<dbReference type="InterPro" id="IPR050834">
    <property type="entry name" value="Glycosyltransf_2"/>
</dbReference>
<dbReference type="SUPFAM" id="SSF53448">
    <property type="entry name" value="Nucleotide-diphospho-sugar transferases"/>
    <property type="match status" value="1"/>
</dbReference>
<evidence type="ECO:0000256" key="3">
    <source>
        <dbReference type="ARBA" id="ARBA00022679"/>
    </source>
</evidence>
<protein>
    <submittedName>
        <fullName evidence="5">Glycosyl transferase family 2</fullName>
    </submittedName>
</protein>
<dbReference type="CDD" id="cd00761">
    <property type="entry name" value="Glyco_tranf_GTA_type"/>
    <property type="match status" value="1"/>
</dbReference>
<evidence type="ECO:0000256" key="1">
    <source>
        <dbReference type="ARBA" id="ARBA00006739"/>
    </source>
</evidence>
<accession>G7Q7G1</accession>
<comment type="similarity">
    <text evidence="1">Belongs to the glycosyltransferase 2 family.</text>
</comment>
<dbReference type="eggNOG" id="COG1215">
    <property type="taxonomic scope" value="Bacteria"/>
</dbReference>
<dbReference type="HOGENOM" id="CLU_025996_0_7_7"/>
<dbReference type="Gene3D" id="3.40.50.720">
    <property type="entry name" value="NAD(P)-binding Rossmann-like Domain"/>
    <property type="match status" value="1"/>
</dbReference>
<dbReference type="Pfam" id="PF00535">
    <property type="entry name" value="Glycos_transf_2"/>
    <property type="match status" value="1"/>
</dbReference>
<dbReference type="EMBL" id="CM001368">
    <property type="protein sequence ID" value="EHJ47114.1"/>
    <property type="molecule type" value="Genomic_DNA"/>
</dbReference>
<keyword evidence="2" id="KW-0328">Glycosyltransferase</keyword>
<dbReference type="RefSeq" id="WP_009180528.1">
    <property type="nucleotide sequence ID" value="NZ_CM001368.1"/>
</dbReference>
<dbReference type="PANTHER" id="PTHR43685">
    <property type="entry name" value="GLYCOSYLTRANSFERASE"/>
    <property type="match status" value="1"/>
</dbReference>
<evidence type="ECO:0000313" key="5">
    <source>
        <dbReference type="EMBL" id="EHJ47114.1"/>
    </source>
</evidence>
<evidence type="ECO:0000259" key="4">
    <source>
        <dbReference type="Pfam" id="PF00535"/>
    </source>
</evidence>
<keyword evidence="3 5" id="KW-0808">Transferase</keyword>
<dbReference type="SUPFAM" id="SSF51735">
    <property type="entry name" value="NAD(P)-binding Rossmann-fold domains"/>
    <property type="match status" value="1"/>
</dbReference>
<dbReference type="Proteomes" id="UP000004662">
    <property type="component" value="Chromosome"/>
</dbReference>
<reference evidence="6" key="1">
    <citation type="journal article" date="2015" name="Genome Announc.">
        <title>High-Quality Draft Genome Sequence of Desulfovibrio carbinoliphilus FW-101-2B, an Organic Acid-Oxidizing Sulfate-Reducing Bacterium Isolated from Uranium(VI)-Contaminated Groundwater.</title>
        <authorList>
            <person name="Ramsay B.D."/>
            <person name="Hwang C."/>
            <person name="Woo H.L."/>
            <person name="Carroll S.L."/>
            <person name="Lucas S."/>
            <person name="Han J."/>
            <person name="Lapidus A.L."/>
            <person name="Cheng J.F."/>
            <person name="Goodwin L.A."/>
            <person name="Pitluck S."/>
            <person name="Peters L."/>
            <person name="Chertkov O."/>
            <person name="Held B."/>
            <person name="Detter J.C."/>
            <person name="Han C.S."/>
            <person name="Tapia R."/>
            <person name="Land M.L."/>
            <person name="Hauser L.J."/>
            <person name="Kyrpides N.C."/>
            <person name="Ivanova N.N."/>
            <person name="Mikhailova N."/>
            <person name="Pagani I."/>
            <person name="Woyke T."/>
            <person name="Arkin A.P."/>
            <person name="Dehal P."/>
            <person name="Chivian D."/>
            <person name="Criddle C.S."/>
            <person name="Wu W."/>
            <person name="Chakraborty R."/>
            <person name="Hazen T.C."/>
            <person name="Fields M.W."/>
        </authorList>
    </citation>
    <scope>NUCLEOTIDE SEQUENCE [LARGE SCALE GENOMIC DNA]</scope>
    <source>
        <strain evidence="6">FW-101-2B</strain>
    </source>
</reference>
<gene>
    <name evidence="5" type="ORF">DFW101_1103</name>
</gene>